<feature type="transmembrane region" description="Helical" evidence="7">
    <location>
        <begin position="119"/>
        <end position="143"/>
    </location>
</feature>
<name>A0A8H6PJE1_9EURO</name>
<evidence type="ECO:0000256" key="5">
    <source>
        <dbReference type="ARBA" id="ARBA00038359"/>
    </source>
</evidence>
<feature type="transmembrane region" description="Helical" evidence="7">
    <location>
        <begin position="230"/>
        <end position="252"/>
    </location>
</feature>
<protein>
    <recommendedName>
        <fullName evidence="8">Rhodopsin domain-containing protein</fullName>
    </recommendedName>
</protein>
<evidence type="ECO:0000256" key="6">
    <source>
        <dbReference type="SAM" id="MobiDB-lite"/>
    </source>
</evidence>
<evidence type="ECO:0000256" key="7">
    <source>
        <dbReference type="SAM" id="Phobius"/>
    </source>
</evidence>
<evidence type="ECO:0000313" key="10">
    <source>
        <dbReference type="Proteomes" id="UP000654922"/>
    </source>
</evidence>
<dbReference type="AlphaFoldDB" id="A0A8H6PJE1"/>
<evidence type="ECO:0000259" key="8">
    <source>
        <dbReference type="Pfam" id="PF20684"/>
    </source>
</evidence>
<comment type="subcellular location">
    <subcellularLocation>
        <location evidence="1">Membrane</location>
        <topology evidence="1">Multi-pass membrane protein</topology>
    </subcellularLocation>
</comment>
<sequence length="332" mass="37247">MDQLNLTHFEEAAQTAYLAQSRVASVIACNVILLAIVSIAVAVRLYVRYRYYRIRSDDMTRYGYGRHFALIAEQPSTISMFLKLVFVTQLVYLIALNTIKISFPILYMHIFIPSRVLKSLCIALIALLIMECVEEIIVVILQCQPVRKAWDVTIPGHCLNMTLFYYVSFGIKLATDIAIFVLPIPPLLRLRVHGLKKFGVILMFALGLLVCVTSIIRVTYIKNFNPDHTWILAAPLNWSAVEICVAIFISCLPPLKTLITIHWPIAATSSNRDSNTDSLSSRIRGFFLGRGKEANHEQGQMSPDGTGPDNMPLSEGPVRTIESVSINFVEDV</sequence>
<feature type="transmembrane region" description="Helical" evidence="7">
    <location>
        <begin position="23"/>
        <end position="47"/>
    </location>
</feature>
<keyword evidence="2 7" id="KW-0812">Transmembrane</keyword>
<keyword evidence="3 7" id="KW-1133">Transmembrane helix</keyword>
<dbReference type="GO" id="GO:0016020">
    <property type="term" value="C:membrane"/>
    <property type="evidence" value="ECO:0007669"/>
    <property type="project" value="UniProtKB-SubCell"/>
</dbReference>
<dbReference type="InterPro" id="IPR052337">
    <property type="entry name" value="SAT4-like"/>
</dbReference>
<feature type="region of interest" description="Disordered" evidence="6">
    <location>
        <begin position="293"/>
        <end position="316"/>
    </location>
</feature>
<feature type="transmembrane region" description="Helical" evidence="7">
    <location>
        <begin position="200"/>
        <end position="218"/>
    </location>
</feature>
<feature type="transmembrane region" description="Helical" evidence="7">
    <location>
        <begin position="92"/>
        <end position="112"/>
    </location>
</feature>
<evidence type="ECO:0000256" key="2">
    <source>
        <dbReference type="ARBA" id="ARBA00022692"/>
    </source>
</evidence>
<dbReference type="InterPro" id="IPR049326">
    <property type="entry name" value="Rhodopsin_dom_fungi"/>
</dbReference>
<evidence type="ECO:0000256" key="3">
    <source>
        <dbReference type="ARBA" id="ARBA00022989"/>
    </source>
</evidence>
<evidence type="ECO:0000256" key="1">
    <source>
        <dbReference type="ARBA" id="ARBA00004141"/>
    </source>
</evidence>
<accession>A0A8H6PJE1</accession>
<organism evidence="9 10">
    <name type="scientific">Aspergillus felis</name>
    <dbReference type="NCBI Taxonomy" id="1287682"/>
    <lineage>
        <taxon>Eukaryota</taxon>
        <taxon>Fungi</taxon>
        <taxon>Dikarya</taxon>
        <taxon>Ascomycota</taxon>
        <taxon>Pezizomycotina</taxon>
        <taxon>Eurotiomycetes</taxon>
        <taxon>Eurotiomycetidae</taxon>
        <taxon>Eurotiales</taxon>
        <taxon>Aspergillaceae</taxon>
        <taxon>Aspergillus</taxon>
        <taxon>Aspergillus subgen. Fumigati</taxon>
    </lineage>
</organism>
<gene>
    <name evidence="9" type="ORF">CNMCM5623_007478</name>
</gene>
<dbReference type="Proteomes" id="UP000654922">
    <property type="component" value="Unassembled WGS sequence"/>
</dbReference>
<comment type="similarity">
    <text evidence="5">Belongs to the SAT4 family.</text>
</comment>
<feature type="domain" description="Rhodopsin" evidence="8">
    <location>
        <begin position="37"/>
        <end position="259"/>
    </location>
</feature>
<dbReference type="EMBL" id="JACBAE010001402">
    <property type="protein sequence ID" value="KAF7155407.1"/>
    <property type="molecule type" value="Genomic_DNA"/>
</dbReference>
<keyword evidence="4 7" id="KW-0472">Membrane</keyword>
<dbReference type="OrthoDB" id="5413793at2759"/>
<dbReference type="PANTHER" id="PTHR33048:SF123">
    <property type="entry name" value="INTEGRAL MEMBRANE PROTEIN"/>
    <property type="match status" value="1"/>
</dbReference>
<evidence type="ECO:0000313" key="9">
    <source>
        <dbReference type="EMBL" id="KAF7155407.1"/>
    </source>
</evidence>
<evidence type="ECO:0000256" key="4">
    <source>
        <dbReference type="ARBA" id="ARBA00023136"/>
    </source>
</evidence>
<dbReference type="PANTHER" id="PTHR33048">
    <property type="entry name" value="PTH11-LIKE INTEGRAL MEMBRANE PROTEIN (AFU_ORTHOLOGUE AFUA_5G11245)"/>
    <property type="match status" value="1"/>
</dbReference>
<feature type="transmembrane region" description="Helical" evidence="7">
    <location>
        <begin position="163"/>
        <end position="188"/>
    </location>
</feature>
<comment type="caution">
    <text evidence="9">The sequence shown here is derived from an EMBL/GenBank/DDBJ whole genome shotgun (WGS) entry which is preliminary data.</text>
</comment>
<reference evidence="9" key="1">
    <citation type="submission" date="2020-06" db="EMBL/GenBank/DDBJ databases">
        <title>Draft genome sequences of strains closely related to Aspergillus parafelis and Aspergillus hiratsukae.</title>
        <authorList>
            <person name="Dos Santos R.A.C."/>
            <person name="Rivero-Menendez O."/>
            <person name="Steenwyk J.L."/>
            <person name="Mead M.E."/>
            <person name="Goldman G.H."/>
            <person name="Alastruey-Izquierdo A."/>
            <person name="Rokas A."/>
        </authorList>
    </citation>
    <scope>NUCLEOTIDE SEQUENCE</scope>
    <source>
        <strain evidence="9">CNM-CM5623</strain>
    </source>
</reference>
<proteinExistence type="inferred from homology"/>
<dbReference type="Pfam" id="PF20684">
    <property type="entry name" value="Fung_rhodopsin"/>
    <property type="match status" value="1"/>
</dbReference>